<dbReference type="Proteomes" id="UP000216035">
    <property type="component" value="Unassembled WGS sequence"/>
</dbReference>
<dbReference type="InterPro" id="IPR011048">
    <property type="entry name" value="Haem_d1_sf"/>
</dbReference>
<dbReference type="InterPro" id="IPR015943">
    <property type="entry name" value="WD40/YVTN_repeat-like_dom_sf"/>
</dbReference>
<dbReference type="SUPFAM" id="SSF51004">
    <property type="entry name" value="C-terminal (heme d1) domain of cytochrome cd1-nitrite reductase"/>
    <property type="match status" value="1"/>
</dbReference>
<keyword evidence="2" id="KW-1185">Reference proteome</keyword>
<dbReference type="AlphaFoldDB" id="A0A255ZGF1"/>
<evidence type="ECO:0000313" key="2">
    <source>
        <dbReference type="Proteomes" id="UP000216035"/>
    </source>
</evidence>
<dbReference type="Gene3D" id="2.130.10.10">
    <property type="entry name" value="YVTN repeat-like/Quinoprotein amine dehydrogenase"/>
    <property type="match status" value="1"/>
</dbReference>
<dbReference type="OrthoDB" id="9773938at2"/>
<reference evidence="1 2" key="1">
    <citation type="submission" date="2017-07" db="EMBL/GenBank/DDBJ databases">
        <title>Flavobacterium cyanobacteriorum sp. nov., isolated from cyanobacterial aggregates in a eutrophic lake.</title>
        <authorList>
            <person name="Cai H."/>
        </authorList>
    </citation>
    <scope>NUCLEOTIDE SEQUENCE [LARGE SCALE GENOMIC DNA]</scope>
    <source>
        <strain evidence="1 2">TH167</strain>
    </source>
</reference>
<sequence length="347" mass="37299">MEMKFKNVLWILAGALFVGCSDSNNESDDDSDSLFDDGFIVINEGNMSGGTLSFVDNTFTVTTNDLYGSINGGDGLGGFVQSVFEAGERAFVVSNGSNIITVVNENDFTLIDKIDTNLAVPRYGVVYGNRIYVTNQDSFLTTTDDYVAVFDATTYTHITNIALNTAAERIIEENGKIIVSNGAFGVGTGITIIDPATNTISAQVATPLAPNTIEEENGILYVLCSNYESASQLVKINLATNSITETIAFPETLINCSNLTLENGSFYFTKDSKVYRFPLTATAVTDSPLFTSQAQVLYGFAVEDNQIFVADAKDYQSAGAVYIYSANGTLAHTLAVGLIPNGFFFVD</sequence>
<accession>A0A255ZGF1</accession>
<evidence type="ECO:0008006" key="3">
    <source>
        <dbReference type="Google" id="ProtNLM"/>
    </source>
</evidence>
<organism evidence="1 2">
    <name type="scientific">Flavobacterium aurantiibacter</name>
    <dbReference type="NCBI Taxonomy" id="2023067"/>
    <lineage>
        <taxon>Bacteria</taxon>
        <taxon>Pseudomonadati</taxon>
        <taxon>Bacteroidota</taxon>
        <taxon>Flavobacteriia</taxon>
        <taxon>Flavobacteriales</taxon>
        <taxon>Flavobacteriaceae</taxon>
        <taxon>Flavobacterium</taxon>
    </lineage>
</organism>
<dbReference type="InterPro" id="IPR051200">
    <property type="entry name" value="Host-pathogen_enzymatic-act"/>
</dbReference>
<proteinExistence type="predicted"/>
<dbReference type="EMBL" id="NOXX01000222">
    <property type="protein sequence ID" value="OYQ40578.1"/>
    <property type="molecule type" value="Genomic_DNA"/>
</dbReference>
<gene>
    <name evidence="1" type="ORF">CHX27_13745</name>
</gene>
<protein>
    <recommendedName>
        <fullName evidence="3">Cell surface protein</fullName>
    </recommendedName>
</protein>
<comment type="caution">
    <text evidence="1">The sequence shown here is derived from an EMBL/GenBank/DDBJ whole genome shotgun (WGS) entry which is preliminary data.</text>
</comment>
<name>A0A255ZGF1_9FLAO</name>
<dbReference type="PROSITE" id="PS51257">
    <property type="entry name" value="PROKAR_LIPOPROTEIN"/>
    <property type="match status" value="1"/>
</dbReference>
<dbReference type="PANTHER" id="PTHR47197:SF3">
    <property type="entry name" value="DIHYDRO-HEME D1 DEHYDROGENASE"/>
    <property type="match status" value="1"/>
</dbReference>
<dbReference type="PANTHER" id="PTHR47197">
    <property type="entry name" value="PROTEIN NIRF"/>
    <property type="match status" value="1"/>
</dbReference>
<evidence type="ECO:0000313" key="1">
    <source>
        <dbReference type="EMBL" id="OYQ40578.1"/>
    </source>
</evidence>